<keyword evidence="5 6" id="KW-0472">Membrane</keyword>
<evidence type="ECO:0000256" key="3">
    <source>
        <dbReference type="ARBA" id="ARBA00022692"/>
    </source>
</evidence>
<dbReference type="Pfam" id="PF03170">
    <property type="entry name" value="BcsB"/>
    <property type="match status" value="1"/>
</dbReference>
<keyword evidence="8" id="KW-0614">Plasmid</keyword>
<comment type="pathway">
    <text evidence="6">Glycan metabolism; bacterial cellulose biosynthesis.</text>
</comment>
<keyword evidence="2 6" id="KW-1003">Cell membrane</keyword>
<reference evidence="8" key="1">
    <citation type="submission" date="2023-08" db="EMBL/GenBank/DDBJ databases">
        <title>Complete genome sequence of Sinorhizobium chiapanecum ITTG S70 isolated from Acaciella angustissima nodules in Chiapas-Mexico.</title>
        <authorList>
            <person name="Rincon-Rosales R."/>
            <person name="Rogel M.A."/>
            <person name="Rincon-Medina C.I."/>
            <person name="Guerrero G."/>
            <person name="Manzano-Gomez L.A."/>
            <person name="Lopez-Lopez A."/>
            <person name="Rincon Molina F.A."/>
            <person name="Martinez-Romero E."/>
        </authorList>
    </citation>
    <scope>NUCLEOTIDE SEQUENCE</scope>
    <source>
        <strain evidence="8">ITTG S70</strain>
        <plasmid evidence="8">pSchITTGS70d</plasmid>
    </source>
</reference>
<dbReference type="EMBL" id="CP133152">
    <property type="protein sequence ID" value="WVT07225.1"/>
    <property type="molecule type" value="Genomic_DNA"/>
</dbReference>
<dbReference type="RefSeq" id="WP_331376245.1">
    <property type="nucleotide sequence ID" value="NZ_CP133152.1"/>
</dbReference>
<feature type="chain" id="PRO_5045000386" description="Cyclic di-GMP-binding protein" evidence="6">
    <location>
        <begin position="20"/>
        <end position="776"/>
    </location>
</feature>
<dbReference type="PANTHER" id="PTHR39083:SF1">
    <property type="entry name" value="CYCLIC DI-GMP-BINDING PROTEIN"/>
    <property type="match status" value="1"/>
</dbReference>
<feature type="compositionally biased region" description="Basic and acidic residues" evidence="7">
    <location>
        <begin position="27"/>
        <end position="36"/>
    </location>
</feature>
<accession>A0ABZ2BLS7</accession>
<comment type="subunit">
    <text evidence="6">Tightly associated with the cellulose synthase catalytic subunit.</text>
</comment>
<keyword evidence="6" id="KW-0997">Cell inner membrane</keyword>
<evidence type="ECO:0000313" key="9">
    <source>
        <dbReference type="Proteomes" id="UP001432360"/>
    </source>
</evidence>
<comment type="subcellular location">
    <subcellularLocation>
        <location evidence="6">Cell inner membrane</location>
    </subcellularLocation>
    <subcellularLocation>
        <location evidence="1">Cell membrane</location>
        <topology evidence="1">Single-pass membrane protein</topology>
    </subcellularLocation>
</comment>
<evidence type="ECO:0000256" key="1">
    <source>
        <dbReference type="ARBA" id="ARBA00004162"/>
    </source>
</evidence>
<protein>
    <recommendedName>
        <fullName evidence="6">Cyclic di-GMP-binding protein</fullName>
    </recommendedName>
    <alternativeName>
        <fullName evidence="6">Cellulose synthase regulatory subunit</fullName>
    </alternativeName>
</protein>
<comment type="similarity">
    <text evidence="6">Belongs to the AcsB/BcsB family.</text>
</comment>
<keyword evidence="9" id="KW-1185">Reference proteome</keyword>
<keyword evidence="6" id="KW-0973">c-di-GMP</keyword>
<evidence type="ECO:0000256" key="7">
    <source>
        <dbReference type="SAM" id="MobiDB-lite"/>
    </source>
</evidence>
<dbReference type="Gene3D" id="2.60.120.260">
    <property type="entry name" value="Galactose-binding domain-like"/>
    <property type="match status" value="2"/>
</dbReference>
<gene>
    <name evidence="8" type="ORF">RB548_31240</name>
</gene>
<geneLocation type="plasmid" evidence="8 9">
    <name>pSchITTGS70d</name>
</geneLocation>
<keyword evidence="4 6" id="KW-1133">Transmembrane helix</keyword>
<evidence type="ECO:0000256" key="6">
    <source>
        <dbReference type="RuleBase" id="RU365021"/>
    </source>
</evidence>
<evidence type="ECO:0000256" key="5">
    <source>
        <dbReference type="ARBA" id="ARBA00023136"/>
    </source>
</evidence>
<sequence length="776" mass="83599">MIRMLAFVISVLVCGPTLAQPAPFDMTGERPAEERAPVQPPARPGQTDRQADDAATPPAEQPIAFRRHIIPFSTLSLTGEFDERTWSVYLTPGQAAAGNTLTFAYQNAIVVAPEASVLSVIVNGRLIGEGPVRATEAPQTRSYKLPPDLLRAGSNEVRFRVHQRHRTDCTIQSTYELWTEIPSETAFIEFAGRDAGRLSTIDDIRATGNNGDGRTRFNIVMPALNQPSRTGTVMRLAQGLALLGHMPAQSVLVTENMPVLGQPGELTVLAGTVSELAPLLPSMPDGASATSVATFVQDEASGAPLLVLTGPDWSAVEAAIEEVTKITERPSDVPRDVINTERWRLPQPPLFVSAKTLRFSELGVTTAEFSGRRFRTPFSVSLPSDFYAGAYGEATILLDAAYTEAVRSGSRIDIYVNGNIASTVPLGSASGRFVRHLPISVTLRHFRPGPNLIELEAALLTEADSVCAPGTTASTEARFALFDTSEFRMPDFARIGLRPNLDAMSGVGYPYRADAGPVALYLDRRDTETLSAAATFVSRLALAGESLAQIERIATPLEVGDRNALFIGALPQLPDSVLTQVGIDASVKVSWGSAPDTVSRTVTQTAFDEWRARLRGGGWRMPIANIEDWMRETFGISLTSLTITPGKESIFAPLDAATLLIAQAANPAGTATWTVVTSPTPKLLEEGVSAIADITRWNQLSGHIATFEPLNELVRTIPARQFEFVPTQAPSLWNYRLIGANWLSTNVLLYALLLVGLAILLGISTAGLLGKLGRRL</sequence>
<evidence type="ECO:0000256" key="4">
    <source>
        <dbReference type="ARBA" id="ARBA00022989"/>
    </source>
</evidence>
<dbReference type="Proteomes" id="UP001432360">
    <property type="component" value="Plasmid pSchITTGS70d"/>
</dbReference>
<dbReference type="PANTHER" id="PTHR39083">
    <property type="entry name" value="CYCLIC DI-GMP-BINDING PROTEIN"/>
    <property type="match status" value="1"/>
</dbReference>
<feature type="region of interest" description="Disordered" evidence="7">
    <location>
        <begin position="22"/>
        <end position="60"/>
    </location>
</feature>
<dbReference type="InterPro" id="IPR018513">
    <property type="entry name" value="Cell_synthase_bac"/>
</dbReference>
<keyword evidence="6" id="KW-0732">Signal</keyword>
<comment type="function">
    <text evidence="6">Binds the cellulose synthase activator, bis-(3'-5') cyclic diguanylic acid (c-di-GMP).</text>
</comment>
<name>A0ABZ2BLS7_9HYPH</name>
<keyword evidence="3 6" id="KW-0812">Transmembrane</keyword>
<feature type="signal peptide" evidence="6">
    <location>
        <begin position="1"/>
        <end position="19"/>
    </location>
</feature>
<feature type="transmembrane region" description="Helical" evidence="6">
    <location>
        <begin position="747"/>
        <end position="770"/>
    </location>
</feature>
<proteinExistence type="inferred from homology"/>
<organism evidence="8 9">
    <name type="scientific">Sinorhizobium chiapasense</name>
    <dbReference type="NCBI Taxonomy" id="501572"/>
    <lineage>
        <taxon>Bacteria</taxon>
        <taxon>Pseudomonadati</taxon>
        <taxon>Pseudomonadota</taxon>
        <taxon>Alphaproteobacteria</taxon>
        <taxon>Hyphomicrobiales</taxon>
        <taxon>Rhizobiaceae</taxon>
        <taxon>Sinorhizobium/Ensifer group</taxon>
        <taxon>Sinorhizobium</taxon>
    </lineage>
</organism>
<evidence type="ECO:0000313" key="8">
    <source>
        <dbReference type="EMBL" id="WVT07225.1"/>
    </source>
</evidence>
<keyword evidence="6" id="KW-0135">Cellulose biosynthesis</keyword>
<evidence type="ECO:0000256" key="2">
    <source>
        <dbReference type="ARBA" id="ARBA00022475"/>
    </source>
</evidence>